<reference evidence="2" key="1">
    <citation type="submission" date="2020-12" db="EMBL/GenBank/DDBJ databases">
        <authorList>
            <consortium name="Molecular Ecology Group"/>
        </authorList>
    </citation>
    <scope>NUCLEOTIDE SEQUENCE</scope>
    <source>
        <strain evidence="2">TBG_1078</strain>
    </source>
</reference>
<organism evidence="2 3">
    <name type="scientific">Nyctereutes procyonoides</name>
    <name type="common">Raccoon dog</name>
    <name type="synonym">Canis procyonoides</name>
    <dbReference type="NCBI Taxonomy" id="34880"/>
    <lineage>
        <taxon>Eukaryota</taxon>
        <taxon>Metazoa</taxon>
        <taxon>Chordata</taxon>
        <taxon>Craniata</taxon>
        <taxon>Vertebrata</taxon>
        <taxon>Euteleostomi</taxon>
        <taxon>Mammalia</taxon>
        <taxon>Eutheria</taxon>
        <taxon>Laurasiatheria</taxon>
        <taxon>Carnivora</taxon>
        <taxon>Caniformia</taxon>
        <taxon>Canidae</taxon>
        <taxon>Nyctereutes</taxon>
    </lineage>
</organism>
<dbReference type="Proteomes" id="UP000645828">
    <property type="component" value="Unassembled WGS sequence"/>
</dbReference>
<evidence type="ECO:0000313" key="2">
    <source>
        <dbReference type="EMBL" id="CAD7672160.1"/>
    </source>
</evidence>
<comment type="caution">
    <text evidence="2">The sequence shown here is derived from an EMBL/GenBank/DDBJ whole genome shotgun (WGS) entry which is preliminary data.</text>
</comment>
<feature type="compositionally biased region" description="Polar residues" evidence="1">
    <location>
        <begin position="36"/>
        <end position="46"/>
    </location>
</feature>
<dbReference type="AlphaFoldDB" id="A0A811Y3D9"/>
<feature type="region of interest" description="Disordered" evidence="1">
    <location>
        <begin position="1"/>
        <end position="160"/>
    </location>
</feature>
<accession>A0A811Y3D9</accession>
<protein>
    <submittedName>
        <fullName evidence="2">(raccoon dog) hypothetical protein</fullName>
    </submittedName>
</protein>
<feature type="compositionally biased region" description="Basic and acidic residues" evidence="1">
    <location>
        <begin position="216"/>
        <end position="233"/>
    </location>
</feature>
<feature type="compositionally biased region" description="Pro residues" evidence="1">
    <location>
        <begin position="132"/>
        <end position="143"/>
    </location>
</feature>
<dbReference type="EMBL" id="CAJHUB010000665">
    <property type="protein sequence ID" value="CAD7672160.1"/>
    <property type="molecule type" value="Genomic_DNA"/>
</dbReference>
<evidence type="ECO:0000313" key="3">
    <source>
        <dbReference type="Proteomes" id="UP000645828"/>
    </source>
</evidence>
<proteinExistence type="predicted"/>
<keyword evidence="3" id="KW-1185">Reference proteome</keyword>
<feature type="compositionally biased region" description="Low complexity" evidence="1">
    <location>
        <begin position="49"/>
        <end position="58"/>
    </location>
</feature>
<evidence type="ECO:0000256" key="1">
    <source>
        <dbReference type="SAM" id="MobiDB-lite"/>
    </source>
</evidence>
<name>A0A811Y3D9_NYCPR</name>
<sequence>MKRSRRSGRRASVSSSRGELGPPPPPPPRESRSQTRRASAQDSGDCSSARLAAAPAAPGGWGRRDSRRHVTSSQPPLPATQIRPRNPRSAGRGGGGGGQTRSDGPSPRCPRCPPVRGVPAPSCRSPSSQPAPDTPSWPGPSSPAPLRAGPRMVRSARELGAGLAGDARALWPNTARSESKLPAQWGRRECACVCVRVCERASAVGGGEPTASHFQHCTEEGRERERLETHRSPQDLPKLSSRRL</sequence>
<feature type="region of interest" description="Disordered" evidence="1">
    <location>
        <begin position="205"/>
        <end position="244"/>
    </location>
</feature>
<gene>
    <name evidence="2" type="ORF">NYPRO_LOCUS4955</name>
</gene>